<feature type="transmembrane region" description="Helical" evidence="5">
    <location>
        <begin position="106"/>
        <end position="131"/>
    </location>
</feature>
<dbReference type="InterPro" id="IPR000412">
    <property type="entry name" value="ABC_2_transport"/>
</dbReference>
<reference evidence="7" key="1">
    <citation type="submission" date="2020-05" db="EMBL/GenBank/DDBJ databases">
        <authorList>
            <person name="Chiriac C."/>
            <person name="Salcher M."/>
            <person name="Ghai R."/>
            <person name="Kavagutti S V."/>
        </authorList>
    </citation>
    <scope>NUCLEOTIDE SEQUENCE</scope>
</reference>
<evidence type="ECO:0000256" key="1">
    <source>
        <dbReference type="ARBA" id="ARBA00004141"/>
    </source>
</evidence>
<dbReference type="InterPro" id="IPR047817">
    <property type="entry name" value="ABC2_TM_bact-type"/>
</dbReference>
<dbReference type="PANTHER" id="PTHR43229:SF2">
    <property type="entry name" value="NODULATION PROTEIN J"/>
    <property type="match status" value="1"/>
</dbReference>
<evidence type="ECO:0000259" key="6">
    <source>
        <dbReference type="PROSITE" id="PS51012"/>
    </source>
</evidence>
<sequence length="265" mass="28920">MSNQLPGAIAIGIKRGNLEIKQFFRQRESVVFTLLFPLILLAIFGSVFENTLAPGVTFSQYFVAGMIASALVNTGFQQIAIYIPIERDNGALKRLRGTPMPATSYFIGKAILVTFSMLIQVVLLLAAGVAFFGVNLPTAGSKWLIFTGILISGAVVSTILGVAFSSVPKTARGASAIVSPVVIILQFFSGVFFVFTDLPQWMQQIAAIFPLKWLTQGMRSVFLPDSFATREIVGNWETGRTFAIIAIWLVVGTALAIRTFKWDRD</sequence>
<dbReference type="PANTHER" id="PTHR43229">
    <property type="entry name" value="NODULATION PROTEIN J"/>
    <property type="match status" value="1"/>
</dbReference>
<evidence type="ECO:0000313" key="8">
    <source>
        <dbReference type="EMBL" id="CAB4629306.1"/>
    </source>
</evidence>
<keyword evidence="4 5" id="KW-0472">Membrane</keyword>
<evidence type="ECO:0000256" key="4">
    <source>
        <dbReference type="ARBA" id="ARBA00023136"/>
    </source>
</evidence>
<dbReference type="PROSITE" id="PS51012">
    <property type="entry name" value="ABC_TM2"/>
    <property type="match status" value="1"/>
</dbReference>
<evidence type="ECO:0000256" key="5">
    <source>
        <dbReference type="SAM" id="Phobius"/>
    </source>
</evidence>
<feature type="transmembrane region" description="Helical" evidence="5">
    <location>
        <begin position="143"/>
        <end position="164"/>
    </location>
</feature>
<accession>A0A6J6C0D9</accession>
<comment type="subcellular location">
    <subcellularLocation>
        <location evidence="1">Membrane</location>
        <topology evidence="1">Multi-pass membrane protein</topology>
    </subcellularLocation>
</comment>
<dbReference type="EMBL" id="CAEZVG010000073">
    <property type="protein sequence ID" value="CAB4629306.1"/>
    <property type="molecule type" value="Genomic_DNA"/>
</dbReference>
<dbReference type="GO" id="GO:0043190">
    <property type="term" value="C:ATP-binding cassette (ABC) transporter complex"/>
    <property type="evidence" value="ECO:0007669"/>
    <property type="project" value="InterPro"/>
</dbReference>
<feature type="transmembrane region" description="Helical" evidence="5">
    <location>
        <begin position="176"/>
        <end position="195"/>
    </location>
</feature>
<feature type="domain" description="ABC transmembrane type-2" evidence="6">
    <location>
        <begin position="28"/>
        <end position="263"/>
    </location>
</feature>
<evidence type="ECO:0000256" key="3">
    <source>
        <dbReference type="ARBA" id="ARBA00022989"/>
    </source>
</evidence>
<dbReference type="InterPro" id="IPR013525">
    <property type="entry name" value="ABC2_TM"/>
</dbReference>
<dbReference type="EMBL" id="CAEZSP010000027">
    <property type="protein sequence ID" value="CAB4543983.1"/>
    <property type="molecule type" value="Genomic_DNA"/>
</dbReference>
<dbReference type="Pfam" id="PF01061">
    <property type="entry name" value="ABC2_membrane"/>
    <property type="match status" value="1"/>
</dbReference>
<organism evidence="7">
    <name type="scientific">freshwater metagenome</name>
    <dbReference type="NCBI Taxonomy" id="449393"/>
    <lineage>
        <taxon>unclassified sequences</taxon>
        <taxon>metagenomes</taxon>
        <taxon>ecological metagenomes</taxon>
    </lineage>
</organism>
<keyword evidence="3 5" id="KW-1133">Transmembrane helix</keyword>
<proteinExistence type="predicted"/>
<feature type="transmembrane region" description="Helical" evidence="5">
    <location>
        <begin position="60"/>
        <end position="85"/>
    </location>
</feature>
<feature type="transmembrane region" description="Helical" evidence="5">
    <location>
        <begin position="30"/>
        <end position="48"/>
    </location>
</feature>
<dbReference type="PIRSF" id="PIRSF006648">
    <property type="entry name" value="DrrB"/>
    <property type="match status" value="1"/>
</dbReference>
<dbReference type="AlphaFoldDB" id="A0A6J6C0D9"/>
<name>A0A6J6C0D9_9ZZZZ</name>
<evidence type="ECO:0000256" key="2">
    <source>
        <dbReference type="ARBA" id="ARBA00022692"/>
    </source>
</evidence>
<gene>
    <name evidence="7" type="ORF">UFOPK1440_00647</name>
    <name evidence="8" type="ORF">UFOPK1946_01030</name>
</gene>
<keyword evidence="2 5" id="KW-0812">Transmembrane</keyword>
<protein>
    <submittedName>
        <fullName evidence="7">Unannotated protein</fullName>
    </submittedName>
</protein>
<dbReference type="InterPro" id="IPR051784">
    <property type="entry name" value="Nod_factor_ABC_transporter"/>
</dbReference>
<dbReference type="GO" id="GO:0140359">
    <property type="term" value="F:ABC-type transporter activity"/>
    <property type="evidence" value="ECO:0007669"/>
    <property type="project" value="InterPro"/>
</dbReference>
<evidence type="ECO:0000313" key="7">
    <source>
        <dbReference type="EMBL" id="CAB4543983.1"/>
    </source>
</evidence>
<feature type="transmembrane region" description="Helical" evidence="5">
    <location>
        <begin position="241"/>
        <end position="260"/>
    </location>
</feature>